<dbReference type="InterPro" id="IPR011990">
    <property type="entry name" value="TPR-like_helical_dom_sf"/>
</dbReference>
<sequence length="378" mass="43191">MVDFNLEIEKLYPFNVKEIELSKYKIDENIKKSIILYNVALGEMKKGNFDQVISDLEKAISYNKEFTEAIKLMGLCYVCMNEYKKAEKLFKSLNKYAVYNDLVKEYLQSLSSKKSIYKTSTVTETVEDMYNVRGDKGNGSGKKMAISLAVIMVIAAGTGISYLHPEIMQGMLTKFKDVSQSEQNNSETKKNDTVVSKEQTSTNLINDRVSVEKKADDNVKTEISPKNAANANLQDDAYKNETLNMLNDAEKALNSENYEKAAGILVDMKSRNLDDDTKSKFSQLKQNLSPNPMWKIYNDGNSLYKQNKYTEALPKLLISYEFVPDKKLLPWITYEIGMCYKSMNDYANARAYLNKVKEDYPKSEYVYYAKVNISEIGN</sequence>
<keyword evidence="4" id="KW-1185">Reference proteome</keyword>
<name>M1N2J5_9CLOT</name>
<dbReference type="SMART" id="SM00028">
    <property type="entry name" value="TPR"/>
    <property type="match status" value="4"/>
</dbReference>
<gene>
    <name evidence="3" type="ORF">Cspa_c39220</name>
</gene>
<dbReference type="AlphaFoldDB" id="M1N2J5"/>
<dbReference type="OrthoDB" id="9791784at2"/>
<dbReference type="PATRIC" id="fig|931276.5.peg.3956"/>
<dbReference type="InterPro" id="IPR019734">
    <property type="entry name" value="TPR_rpt"/>
</dbReference>
<evidence type="ECO:0000313" key="3">
    <source>
        <dbReference type="EMBL" id="AGF57682.1"/>
    </source>
</evidence>
<keyword evidence="2" id="KW-0472">Membrane</keyword>
<feature type="transmembrane region" description="Helical" evidence="2">
    <location>
        <begin position="145"/>
        <end position="164"/>
    </location>
</feature>
<evidence type="ECO:0000313" key="4">
    <source>
        <dbReference type="Proteomes" id="UP000011728"/>
    </source>
</evidence>
<reference evidence="3 4" key="1">
    <citation type="submission" date="2013-02" db="EMBL/GenBank/DDBJ databases">
        <title>Genome sequence of Clostridium saccharoperbutylacetonicum N1-4(HMT).</title>
        <authorList>
            <person name="Poehlein A."/>
            <person name="Daniel R."/>
        </authorList>
    </citation>
    <scope>NUCLEOTIDE SEQUENCE [LARGE SCALE GENOMIC DNA]</scope>
    <source>
        <strain evidence="4">N1-4(HMT)</strain>
    </source>
</reference>
<proteinExistence type="predicted"/>
<dbReference type="Pfam" id="PF13174">
    <property type="entry name" value="TPR_6"/>
    <property type="match status" value="1"/>
</dbReference>
<dbReference type="EMBL" id="CP004121">
    <property type="protein sequence ID" value="AGF57682.1"/>
    <property type="molecule type" value="Genomic_DNA"/>
</dbReference>
<dbReference type="Proteomes" id="UP000011728">
    <property type="component" value="Chromosome"/>
</dbReference>
<evidence type="ECO:0008006" key="5">
    <source>
        <dbReference type="Google" id="ProtNLM"/>
    </source>
</evidence>
<accession>M1N2J5</accession>
<dbReference type="HOGENOM" id="CLU_730965_0_0_9"/>
<organism evidence="3 4">
    <name type="scientific">Clostridium saccharoperbutylacetonicum N1-4(HMT)</name>
    <dbReference type="NCBI Taxonomy" id="931276"/>
    <lineage>
        <taxon>Bacteria</taxon>
        <taxon>Bacillati</taxon>
        <taxon>Bacillota</taxon>
        <taxon>Clostridia</taxon>
        <taxon>Eubacteriales</taxon>
        <taxon>Clostridiaceae</taxon>
        <taxon>Clostridium</taxon>
    </lineage>
</organism>
<evidence type="ECO:0000256" key="1">
    <source>
        <dbReference type="SAM" id="MobiDB-lite"/>
    </source>
</evidence>
<protein>
    <recommendedName>
        <fullName evidence="5">Tetratricopeptide repeat protein</fullName>
    </recommendedName>
</protein>
<dbReference type="RefSeq" id="WP_015393995.1">
    <property type="nucleotide sequence ID" value="NC_020291.1"/>
</dbReference>
<dbReference type="KEGG" id="csr:Cspa_c39220"/>
<dbReference type="SUPFAM" id="SSF48452">
    <property type="entry name" value="TPR-like"/>
    <property type="match status" value="1"/>
</dbReference>
<dbReference type="Gene3D" id="1.25.40.10">
    <property type="entry name" value="Tetratricopeptide repeat domain"/>
    <property type="match status" value="2"/>
</dbReference>
<dbReference type="STRING" id="36745.CLSAP_36980"/>
<keyword evidence="2" id="KW-1133">Transmembrane helix</keyword>
<feature type="region of interest" description="Disordered" evidence="1">
    <location>
        <begin position="179"/>
        <end position="201"/>
    </location>
</feature>
<evidence type="ECO:0000256" key="2">
    <source>
        <dbReference type="SAM" id="Phobius"/>
    </source>
</evidence>
<keyword evidence="2" id="KW-0812">Transmembrane</keyword>